<gene>
    <name evidence="1" type="ORF">BU26DRAFT_523656</name>
</gene>
<organism evidence="1 2">
    <name type="scientific">Trematosphaeria pertusa</name>
    <dbReference type="NCBI Taxonomy" id="390896"/>
    <lineage>
        <taxon>Eukaryota</taxon>
        <taxon>Fungi</taxon>
        <taxon>Dikarya</taxon>
        <taxon>Ascomycota</taxon>
        <taxon>Pezizomycotina</taxon>
        <taxon>Dothideomycetes</taxon>
        <taxon>Pleosporomycetidae</taxon>
        <taxon>Pleosporales</taxon>
        <taxon>Massarineae</taxon>
        <taxon>Trematosphaeriaceae</taxon>
        <taxon>Trematosphaeria</taxon>
    </lineage>
</organism>
<dbReference type="AlphaFoldDB" id="A0A6A6I168"/>
<accession>A0A6A6I168</accession>
<dbReference type="GeneID" id="54583426"/>
<reference evidence="1" key="1">
    <citation type="journal article" date="2020" name="Stud. Mycol.">
        <title>101 Dothideomycetes genomes: a test case for predicting lifestyles and emergence of pathogens.</title>
        <authorList>
            <person name="Haridas S."/>
            <person name="Albert R."/>
            <person name="Binder M."/>
            <person name="Bloem J."/>
            <person name="Labutti K."/>
            <person name="Salamov A."/>
            <person name="Andreopoulos B."/>
            <person name="Baker S."/>
            <person name="Barry K."/>
            <person name="Bills G."/>
            <person name="Bluhm B."/>
            <person name="Cannon C."/>
            <person name="Castanera R."/>
            <person name="Culley D."/>
            <person name="Daum C."/>
            <person name="Ezra D."/>
            <person name="Gonzalez J."/>
            <person name="Henrissat B."/>
            <person name="Kuo A."/>
            <person name="Liang C."/>
            <person name="Lipzen A."/>
            <person name="Lutzoni F."/>
            <person name="Magnuson J."/>
            <person name="Mondo S."/>
            <person name="Nolan M."/>
            <person name="Ohm R."/>
            <person name="Pangilinan J."/>
            <person name="Park H.-J."/>
            <person name="Ramirez L."/>
            <person name="Alfaro M."/>
            <person name="Sun H."/>
            <person name="Tritt A."/>
            <person name="Yoshinaga Y."/>
            <person name="Zwiers L.-H."/>
            <person name="Turgeon B."/>
            <person name="Goodwin S."/>
            <person name="Spatafora J."/>
            <person name="Crous P."/>
            <person name="Grigoriev I."/>
        </authorList>
    </citation>
    <scope>NUCLEOTIDE SEQUENCE</scope>
    <source>
        <strain evidence="1">CBS 122368</strain>
    </source>
</reference>
<dbReference type="EMBL" id="ML987205">
    <property type="protein sequence ID" value="KAF2243320.1"/>
    <property type="molecule type" value="Genomic_DNA"/>
</dbReference>
<evidence type="ECO:0000313" key="2">
    <source>
        <dbReference type="Proteomes" id="UP000800094"/>
    </source>
</evidence>
<evidence type="ECO:0000313" key="1">
    <source>
        <dbReference type="EMBL" id="KAF2243320.1"/>
    </source>
</evidence>
<dbReference type="RefSeq" id="XP_033678324.1">
    <property type="nucleotide sequence ID" value="XM_033830096.1"/>
</dbReference>
<proteinExistence type="predicted"/>
<keyword evidence="2" id="KW-1185">Reference proteome</keyword>
<sequence length="57" mass="6628">MERVLYESALAYNVRWRYRTPKPAPPIPALVLAQDDNTIQNEEDKRQITCRISPDAI</sequence>
<protein>
    <submittedName>
        <fullName evidence="1">Uncharacterized protein</fullName>
    </submittedName>
</protein>
<name>A0A6A6I168_9PLEO</name>
<dbReference type="Proteomes" id="UP000800094">
    <property type="component" value="Unassembled WGS sequence"/>
</dbReference>